<comment type="caution">
    <text evidence="4">The sequence shown here is derived from an EMBL/GenBank/DDBJ whole genome shotgun (WGS) entry which is preliminary data.</text>
</comment>
<comment type="similarity">
    <text evidence="3">Belongs to the DegT/DnrJ/EryC1 family.</text>
</comment>
<accession>A0A3N0WV26</accession>
<dbReference type="Gene3D" id="3.40.640.10">
    <property type="entry name" value="Type I PLP-dependent aspartate aminotransferase-like (Major domain)"/>
    <property type="match status" value="1"/>
</dbReference>
<evidence type="ECO:0000313" key="4">
    <source>
        <dbReference type="EMBL" id="ROI08927.1"/>
    </source>
</evidence>
<dbReference type="GO" id="GO:0000271">
    <property type="term" value="P:polysaccharide biosynthetic process"/>
    <property type="evidence" value="ECO:0007669"/>
    <property type="project" value="TreeGrafter"/>
</dbReference>
<keyword evidence="4" id="KW-0032">Aminotransferase</keyword>
<evidence type="ECO:0000256" key="1">
    <source>
        <dbReference type="PIRSR" id="PIRSR000390-1"/>
    </source>
</evidence>
<dbReference type="Proteomes" id="UP000270224">
    <property type="component" value="Unassembled WGS sequence"/>
</dbReference>
<sequence>MKKIQMVDLQSQYYKIKSEVDNAVLNVMDSAAFINGPEVKFFQSELEHYLDIKHVIPCANGTDALQIALMALKLEEGDEIITADFTFAATVEVIHLLKLKAVLVDVDYGTFTMDTEKLKAAITDKTKAVIPVHLFGQCANMEEILKIAKEHNLSVIEDNAQAIGADFTFSDGTVKKSGTMGILGTTSFFPSKNLGCYGDGGAIMTDDDDLAHQIRGIVNHGMYERYYHDEVGVNSRLDSIQAAVLRKKLPLLDSYNEARRKAADFYDEAFSGQENILTPKRADYSTHVFHQYTLRILNGKRNELQKFLTEKEIPAMIYYPVALRKQKAYFQDSNDADFENTDKLLDEVISLPMHTELDEVQLKYISEAVLEFMNKN</sequence>
<dbReference type="EMBL" id="RJUG01000003">
    <property type="protein sequence ID" value="ROI08927.1"/>
    <property type="molecule type" value="Genomic_DNA"/>
</dbReference>
<reference evidence="5" key="2">
    <citation type="submission" date="2018-11" db="EMBL/GenBank/DDBJ databases">
        <title>Proposal to divide the Flavobacteriaceae and reorganize its genera based on Amino Acid Identity values calculated from whole genome sequences.</title>
        <authorList>
            <person name="Nicholson A.C."/>
            <person name="Gulvik C.A."/>
            <person name="Whitney A.M."/>
            <person name="Humrighouse B.W."/>
            <person name="Bell M."/>
            <person name="Holmens B."/>
            <person name="Steigerwalt A."/>
            <person name="Villarma A."/>
            <person name="Sheth M."/>
            <person name="Batra D."/>
            <person name="Pryor J."/>
            <person name="Bernardet J.-F."/>
            <person name="Hugo C."/>
            <person name="Kampfer P."/>
            <person name="Newman J."/>
            <person name="Mcquiston J.R."/>
        </authorList>
    </citation>
    <scope>NUCLEOTIDE SEQUENCE [LARGE SCALE GENOMIC DNA]</scope>
    <source>
        <strain evidence="5">H3056</strain>
    </source>
</reference>
<dbReference type="RefSeq" id="WP_123265510.1">
    <property type="nucleotide sequence ID" value="NZ_RJUG01000003.1"/>
</dbReference>
<protein>
    <submittedName>
        <fullName evidence="4">DegT/DnrJ/EryC1/StrS family aminotransferase</fullName>
    </submittedName>
</protein>
<evidence type="ECO:0000313" key="5">
    <source>
        <dbReference type="Proteomes" id="UP000270224"/>
    </source>
</evidence>
<dbReference type="InterPro" id="IPR015424">
    <property type="entry name" value="PyrdxlP-dep_Trfase"/>
</dbReference>
<dbReference type="PIRSF" id="PIRSF000390">
    <property type="entry name" value="PLP_StrS"/>
    <property type="match status" value="1"/>
</dbReference>
<gene>
    <name evidence="4" type="ORF">EGI11_05725</name>
</gene>
<feature type="modified residue" description="N6-(pyridoxal phosphate)lysine" evidence="2">
    <location>
        <position position="192"/>
    </location>
</feature>
<reference evidence="5" key="1">
    <citation type="submission" date="2018-11" db="EMBL/GenBank/DDBJ databases">
        <title>Proposal to divide the Flavobacteriaceae and reorganize its genera based on Amino Acid Identity values calculated from whole genome sequences.</title>
        <authorList>
            <person name="Nicholson A.C."/>
            <person name="Gulvik C.A."/>
            <person name="Whitney A.M."/>
            <person name="Humrighouse B.W."/>
            <person name="Bell M."/>
            <person name="Holmes B."/>
            <person name="Steigerwalt A."/>
            <person name="Villarma A."/>
            <person name="Sheth M."/>
            <person name="Batra D."/>
            <person name="Pryor J."/>
            <person name="Bernardet J.-F."/>
            <person name="Hugo C."/>
            <person name="Kampfer P."/>
            <person name="Newman J."/>
            <person name="Mcquiston J.R."/>
        </authorList>
    </citation>
    <scope>NUCLEOTIDE SEQUENCE [LARGE SCALE GENOMIC DNA]</scope>
    <source>
        <strain evidence="5">H3056</strain>
    </source>
</reference>
<organism evidence="4 5">
    <name type="scientific">Kaistella daneshvariae</name>
    <dbReference type="NCBI Taxonomy" id="2487074"/>
    <lineage>
        <taxon>Bacteria</taxon>
        <taxon>Pseudomonadati</taxon>
        <taxon>Bacteroidota</taxon>
        <taxon>Flavobacteriia</taxon>
        <taxon>Flavobacteriales</taxon>
        <taxon>Weeksellaceae</taxon>
        <taxon>Chryseobacterium group</taxon>
        <taxon>Kaistella</taxon>
    </lineage>
</organism>
<proteinExistence type="inferred from homology"/>
<keyword evidence="2 3" id="KW-0663">Pyridoxal phosphate</keyword>
<dbReference type="InterPro" id="IPR000653">
    <property type="entry name" value="DegT/StrS_aminotransferase"/>
</dbReference>
<dbReference type="AlphaFoldDB" id="A0A3N0WV26"/>
<dbReference type="Pfam" id="PF01041">
    <property type="entry name" value="DegT_DnrJ_EryC1"/>
    <property type="match status" value="1"/>
</dbReference>
<dbReference type="SUPFAM" id="SSF53383">
    <property type="entry name" value="PLP-dependent transferases"/>
    <property type="match status" value="1"/>
</dbReference>
<dbReference type="Gene3D" id="3.90.1150.10">
    <property type="entry name" value="Aspartate Aminotransferase, domain 1"/>
    <property type="match status" value="1"/>
</dbReference>
<dbReference type="GO" id="GO:0030170">
    <property type="term" value="F:pyridoxal phosphate binding"/>
    <property type="evidence" value="ECO:0007669"/>
    <property type="project" value="TreeGrafter"/>
</dbReference>
<dbReference type="GO" id="GO:0008483">
    <property type="term" value="F:transaminase activity"/>
    <property type="evidence" value="ECO:0007669"/>
    <property type="project" value="UniProtKB-KW"/>
</dbReference>
<evidence type="ECO:0000256" key="3">
    <source>
        <dbReference type="RuleBase" id="RU004508"/>
    </source>
</evidence>
<evidence type="ECO:0000256" key="2">
    <source>
        <dbReference type="PIRSR" id="PIRSR000390-2"/>
    </source>
</evidence>
<dbReference type="InterPro" id="IPR015422">
    <property type="entry name" value="PyrdxlP-dep_Trfase_small"/>
</dbReference>
<feature type="active site" description="Proton acceptor" evidence="1">
    <location>
        <position position="192"/>
    </location>
</feature>
<name>A0A3N0WV26_9FLAO</name>
<keyword evidence="4" id="KW-0808">Transferase</keyword>
<dbReference type="CDD" id="cd00616">
    <property type="entry name" value="AHBA_syn"/>
    <property type="match status" value="1"/>
</dbReference>
<dbReference type="OrthoDB" id="9804264at2"/>
<dbReference type="InterPro" id="IPR015421">
    <property type="entry name" value="PyrdxlP-dep_Trfase_major"/>
</dbReference>
<dbReference type="PANTHER" id="PTHR30244">
    <property type="entry name" value="TRANSAMINASE"/>
    <property type="match status" value="1"/>
</dbReference>
<dbReference type="PANTHER" id="PTHR30244:SF42">
    <property type="entry name" value="UDP-2-ACETAMIDO-2-DEOXY-3-OXO-D-GLUCURONATE AMINOTRANSFERASE"/>
    <property type="match status" value="1"/>
</dbReference>